<evidence type="ECO:0008006" key="3">
    <source>
        <dbReference type="Google" id="ProtNLM"/>
    </source>
</evidence>
<protein>
    <recommendedName>
        <fullName evidence="3">USP domain-containing protein</fullName>
    </recommendedName>
</protein>
<keyword evidence="2" id="KW-1185">Reference proteome</keyword>
<evidence type="ECO:0000313" key="2">
    <source>
        <dbReference type="Proteomes" id="UP000823775"/>
    </source>
</evidence>
<comment type="caution">
    <text evidence="1">The sequence shown here is derived from an EMBL/GenBank/DDBJ whole genome shotgun (WGS) entry which is preliminary data.</text>
</comment>
<sequence>MVKTSTDVADVNRMRKAKKKLKVLEAPQYPAVCYVRNFQNKWYKVDDSLVKPVEQKESCRRERTCFFTRGARHGPEIMRSLTIPRDPRRSSN</sequence>
<proteinExistence type="predicted"/>
<accession>A0ABS8S742</accession>
<gene>
    <name evidence="1" type="ORF">HAX54_026235</name>
</gene>
<name>A0ABS8S742_DATST</name>
<reference evidence="1 2" key="1">
    <citation type="journal article" date="2021" name="BMC Genomics">
        <title>Datura genome reveals duplications of psychoactive alkaloid biosynthetic genes and high mutation rate following tissue culture.</title>
        <authorList>
            <person name="Rajewski A."/>
            <person name="Carter-House D."/>
            <person name="Stajich J."/>
            <person name="Litt A."/>
        </authorList>
    </citation>
    <scope>NUCLEOTIDE SEQUENCE [LARGE SCALE GENOMIC DNA]</scope>
    <source>
        <strain evidence="1">AR-01</strain>
    </source>
</reference>
<dbReference type="EMBL" id="JACEIK010000319">
    <property type="protein sequence ID" value="MCD7454864.1"/>
    <property type="molecule type" value="Genomic_DNA"/>
</dbReference>
<organism evidence="1 2">
    <name type="scientific">Datura stramonium</name>
    <name type="common">Jimsonweed</name>
    <name type="synonym">Common thornapple</name>
    <dbReference type="NCBI Taxonomy" id="4076"/>
    <lineage>
        <taxon>Eukaryota</taxon>
        <taxon>Viridiplantae</taxon>
        <taxon>Streptophyta</taxon>
        <taxon>Embryophyta</taxon>
        <taxon>Tracheophyta</taxon>
        <taxon>Spermatophyta</taxon>
        <taxon>Magnoliopsida</taxon>
        <taxon>eudicotyledons</taxon>
        <taxon>Gunneridae</taxon>
        <taxon>Pentapetalae</taxon>
        <taxon>asterids</taxon>
        <taxon>lamiids</taxon>
        <taxon>Solanales</taxon>
        <taxon>Solanaceae</taxon>
        <taxon>Solanoideae</taxon>
        <taxon>Datureae</taxon>
        <taxon>Datura</taxon>
    </lineage>
</organism>
<dbReference type="Proteomes" id="UP000823775">
    <property type="component" value="Unassembled WGS sequence"/>
</dbReference>
<evidence type="ECO:0000313" key="1">
    <source>
        <dbReference type="EMBL" id="MCD7454864.1"/>
    </source>
</evidence>